<feature type="compositionally biased region" description="Acidic residues" evidence="17">
    <location>
        <begin position="11"/>
        <end position="21"/>
    </location>
</feature>
<keyword evidence="21" id="KW-1185">Reference proteome</keyword>
<dbReference type="PROSITE" id="PS50160">
    <property type="entry name" value="DNA_LIGASE_A3"/>
    <property type="match status" value="1"/>
</dbReference>
<keyword evidence="8 15" id="KW-0227">DNA damage</keyword>
<dbReference type="SUPFAM" id="SSF56091">
    <property type="entry name" value="DNA ligase/mRNA capping enzyme, catalytic domain"/>
    <property type="match status" value="1"/>
</dbReference>
<evidence type="ECO:0000256" key="6">
    <source>
        <dbReference type="ARBA" id="ARBA00022737"/>
    </source>
</evidence>
<comment type="catalytic activity">
    <reaction evidence="14 15">
        <text>ATP + (deoxyribonucleotide)n-3'-hydroxyl + 5'-phospho-(deoxyribonucleotide)m = (deoxyribonucleotide)n+m + AMP + diphosphate.</text>
        <dbReference type="EC" id="6.5.1.1"/>
    </reaction>
</comment>
<dbReference type="InterPro" id="IPR012310">
    <property type="entry name" value="DNA_ligase_ATP-dep_cent"/>
</dbReference>
<evidence type="ECO:0000256" key="4">
    <source>
        <dbReference type="ARBA" id="ARBA00022598"/>
    </source>
</evidence>
<dbReference type="GO" id="GO:0071897">
    <property type="term" value="P:DNA biosynthetic process"/>
    <property type="evidence" value="ECO:0007669"/>
    <property type="project" value="InterPro"/>
</dbReference>
<accession>A0A166HVA3</accession>
<evidence type="ECO:0000256" key="15">
    <source>
        <dbReference type="RuleBase" id="RU000617"/>
    </source>
</evidence>
<evidence type="ECO:0000256" key="16">
    <source>
        <dbReference type="RuleBase" id="RU004196"/>
    </source>
</evidence>
<evidence type="ECO:0000256" key="7">
    <source>
        <dbReference type="ARBA" id="ARBA00022741"/>
    </source>
</evidence>
<keyword evidence="4 15" id="KW-0436">Ligase</keyword>
<name>A0A166HVA3_9AGAM</name>
<dbReference type="PANTHER" id="PTHR45997:SF1">
    <property type="entry name" value="DNA LIGASE 4"/>
    <property type="match status" value="1"/>
</dbReference>
<evidence type="ECO:0000256" key="10">
    <source>
        <dbReference type="ARBA" id="ARBA00022842"/>
    </source>
</evidence>
<evidence type="ECO:0000256" key="17">
    <source>
        <dbReference type="SAM" id="MobiDB-lite"/>
    </source>
</evidence>
<evidence type="ECO:0000256" key="8">
    <source>
        <dbReference type="ARBA" id="ARBA00022763"/>
    </source>
</evidence>
<keyword evidence="5" id="KW-0479">Metal-binding</keyword>
<dbReference type="GO" id="GO:0046872">
    <property type="term" value="F:metal ion binding"/>
    <property type="evidence" value="ECO:0007669"/>
    <property type="project" value="UniProtKB-KW"/>
</dbReference>
<comment type="subcellular location">
    <subcellularLocation>
        <location evidence="2">Nucleus</location>
    </subcellularLocation>
</comment>
<dbReference type="Gene3D" id="2.40.50.140">
    <property type="entry name" value="Nucleic acid-binding proteins"/>
    <property type="match status" value="1"/>
</dbReference>
<dbReference type="InterPro" id="IPR029710">
    <property type="entry name" value="LIG4"/>
</dbReference>
<dbReference type="GO" id="GO:0032807">
    <property type="term" value="C:DNA ligase IV complex"/>
    <property type="evidence" value="ECO:0007669"/>
    <property type="project" value="TreeGrafter"/>
</dbReference>
<evidence type="ECO:0000256" key="9">
    <source>
        <dbReference type="ARBA" id="ARBA00022840"/>
    </source>
</evidence>
<feature type="region of interest" description="Disordered" evidence="17">
    <location>
        <begin position="1"/>
        <end position="34"/>
    </location>
</feature>
<dbReference type="Pfam" id="PF01068">
    <property type="entry name" value="DNA_ligase_A_M"/>
    <property type="match status" value="1"/>
</dbReference>
<dbReference type="PROSITE" id="PS00333">
    <property type="entry name" value="DNA_LIGASE_A2"/>
    <property type="match status" value="1"/>
</dbReference>
<feature type="compositionally biased region" description="Acidic residues" evidence="17">
    <location>
        <begin position="827"/>
        <end position="843"/>
    </location>
</feature>
<dbReference type="SUPFAM" id="SSF117018">
    <property type="entry name" value="ATP-dependent DNA ligase DNA-binding domain"/>
    <property type="match status" value="1"/>
</dbReference>
<dbReference type="PANTHER" id="PTHR45997">
    <property type="entry name" value="DNA LIGASE 4"/>
    <property type="match status" value="1"/>
</dbReference>
<dbReference type="PROSITE" id="PS00697">
    <property type="entry name" value="DNA_LIGASE_A1"/>
    <property type="match status" value="1"/>
</dbReference>
<dbReference type="GO" id="GO:0006297">
    <property type="term" value="P:nucleotide-excision repair, DNA gap filling"/>
    <property type="evidence" value="ECO:0007669"/>
    <property type="project" value="TreeGrafter"/>
</dbReference>
<dbReference type="AlphaFoldDB" id="A0A166HVA3"/>
<proteinExistence type="inferred from homology"/>
<keyword evidence="11 15" id="KW-0233">DNA recombination</keyword>
<dbReference type="GO" id="GO:0003677">
    <property type="term" value="F:DNA binding"/>
    <property type="evidence" value="ECO:0007669"/>
    <property type="project" value="InterPro"/>
</dbReference>
<dbReference type="InterPro" id="IPR012309">
    <property type="entry name" value="DNA_ligase_ATP-dep_C"/>
</dbReference>
<keyword evidence="13" id="KW-0539">Nucleus</keyword>
<evidence type="ECO:0000256" key="12">
    <source>
        <dbReference type="ARBA" id="ARBA00023204"/>
    </source>
</evidence>
<dbReference type="Pfam" id="PF04679">
    <property type="entry name" value="DNA_ligase_A_C"/>
    <property type="match status" value="1"/>
</dbReference>
<dbReference type="PROSITE" id="PS50172">
    <property type="entry name" value="BRCT"/>
    <property type="match status" value="2"/>
</dbReference>
<dbReference type="GO" id="GO:0006310">
    <property type="term" value="P:DNA recombination"/>
    <property type="evidence" value="ECO:0007669"/>
    <property type="project" value="UniProtKB-KW"/>
</dbReference>
<reference evidence="20 21" key="1">
    <citation type="journal article" date="2016" name="Mol. Biol. Evol.">
        <title>Comparative Genomics of Early-Diverging Mushroom-Forming Fungi Provides Insights into the Origins of Lignocellulose Decay Capabilities.</title>
        <authorList>
            <person name="Nagy L.G."/>
            <person name="Riley R."/>
            <person name="Tritt A."/>
            <person name="Adam C."/>
            <person name="Daum C."/>
            <person name="Floudas D."/>
            <person name="Sun H."/>
            <person name="Yadav J.S."/>
            <person name="Pangilinan J."/>
            <person name="Larsson K.H."/>
            <person name="Matsuura K."/>
            <person name="Barry K."/>
            <person name="Labutti K."/>
            <person name="Kuo R."/>
            <person name="Ohm R.A."/>
            <person name="Bhattacharya S.S."/>
            <person name="Shirouzu T."/>
            <person name="Yoshinaga Y."/>
            <person name="Martin F.M."/>
            <person name="Grigoriev I.V."/>
            <person name="Hibbett D.S."/>
        </authorList>
    </citation>
    <scope>NUCLEOTIDE SEQUENCE [LARGE SCALE GENOMIC DNA]</scope>
    <source>
        <strain evidence="20 21">HHB10207 ss-3</strain>
    </source>
</reference>
<evidence type="ECO:0000256" key="1">
    <source>
        <dbReference type="ARBA" id="ARBA00001946"/>
    </source>
</evidence>
<evidence type="ECO:0000256" key="3">
    <source>
        <dbReference type="ARBA" id="ARBA00007572"/>
    </source>
</evidence>
<dbReference type="Pfam" id="PF04675">
    <property type="entry name" value="DNA_ligase_A_N"/>
    <property type="match status" value="1"/>
</dbReference>
<dbReference type="CDD" id="cd07968">
    <property type="entry name" value="OBF_DNA_ligase_IV"/>
    <property type="match status" value="1"/>
</dbReference>
<feature type="domain" description="ATP-dependent DNA ligase family profile" evidence="18">
    <location>
        <begin position="370"/>
        <end position="504"/>
    </location>
</feature>
<dbReference type="Gene3D" id="1.10.3260.10">
    <property type="entry name" value="DNA ligase, ATP-dependent, N-terminal domain"/>
    <property type="match status" value="1"/>
</dbReference>
<dbReference type="GO" id="GO:0003910">
    <property type="term" value="F:DNA ligase (ATP) activity"/>
    <property type="evidence" value="ECO:0007669"/>
    <property type="project" value="UniProtKB-EC"/>
</dbReference>
<feature type="domain" description="BRCT" evidence="19">
    <location>
        <begin position="897"/>
        <end position="1006"/>
    </location>
</feature>
<evidence type="ECO:0000259" key="18">
    <source>
        <dbReference type="PROSITE" id="PS50160"/>
    </source>
</evidence>
<evidence type="ECO:0000313" key="20">
    <source>
        <dbReference type="EMBL" id="KZT43115.1"/>
    </source>
</evidence>
<dbReference type="EMBL" id="KV428009">
    <property type="protein sequence ID" value="KZT43115.1"/>
    <property type="molecule type" value="Genomic_DNA"/>
</dbReference>
<evidence type="ECO:0000256" key="11">
    <source>
        <dbReference type="ARBA" id="ARBA00023172"/>
    </source>
</evidence>
<keyword evidence="7 15" id="KW-0547">Nucleotide-binding</keyword>
<comment type="cofactor">
    <cofactor evidence="1">
        <name>Mg(2+)</name>
        <dbReference type="ChEBI" id="CHEBI:18420"/>
    </cofactor>
</comment>
<dbReference type="Pfam" id="PF16589">
    <property type="entry name" value="BRCT_2"/>
    <property type="match status" value="1"/>
</dbReference>
<dbReference type="InterPro" id="IPR036420">
    <property type="entry name" value="BRCT_dom_sf"/>
</dbReference>
<dbReference type="STRING" id="1314776.A0A166HVA3"/>
<comment type="similarity">
    <text evidence="3 16">Belongs to the ATP-dependent DNA ligase family.</text>
</comment>
<keyword evidence="9 15" id="KW-0067">ATP-binding</keyword>
<dbReference type="SUPFAM" id="SSF52113">
    <property type="entry name" value="BRCT domain"/>
    <property type="match status" value="2"/>
</dbReference>
<dbReference type="InterPro" id="IPR012308">
    <property type="entry name" value="DNA_ligase_ATP-dep_N"/>
</dbReference>
<dbReference type="NCBIfam" id="TIGR00574">
    <property type="entry name" value="dnl1"/>
    <property type="match status" value="1"/>
</dbReference>
<dbReference type="InterPro" id="IPR012340">
    <property type="entry name" value="NA-bd_OB-fold"/>
</dbReference>
<evidence type="ECO:0000256" key="5">
    <source>
        <dbReference type="ARBA" id="ARBA00022723"/>
    </source>
</evidence>
<evidence type="ECO:0000259" key="19">
    <source>
        <dbReference type="PROSITE" id="PS50172"/>
    </source>
</evidence>
<evidence type="ECO:0000256" key="13">
    <source>
        <dbReference type="ARBA" id="ARBA00023242"/>
    </source>
</evidence>
<keyword evidence="10" id="KW-0460">Magnesium</keyword>
<dbReference type="InterPro" id="IPR001357">
    <property type="entry name" value="BRCT_dom"/>
</dbReference>
<feature type="domain" description="BRCT" evidence="19">
    <location>
        <begin position="659"/>
        <end position="758"/>
    </location>
</feature>
<evidence type="ECO:0000256" key="2">
    <source>
        <dbReference type="ARBA" id="ARBA00004123"/>
    </source>
</evidence>
<dbReference type="Gene3D" id="3.40.50.10190">
    <property type="entry name" value="BRCT domain"/>
    <property type="match status" value="2"/>
</dbReference>
<dbReference type="InterPro" id="IPR016059">
    <property type="entry name" value="DNA_ligase_ATP-dep_CS"/>
</dbReference>
<dbReference type="SUPFAM" id="SSF50249">
    <property type="entry name" value="Nucleic acid-binding proteins"/>
    <property type="match status" value="1"/>
</dbReference>
<dbReference type="InterPro" id="IPR036599">
    <property type="entry name" value="DNA_ligase_N_sf"/>
</dbReference>
<dbReference type="GO" id="GO:0005524">
    <property type="term" value="F:ATP binding"/>
    <property type="evidence" value="ECO:0007669"/>
    <property type="project" value="UniProtKB-KW"/>
</dbReference>
<keyword evidence="6" id="KW-0677">Repeat</keyword>
<dbReference type="OrthoDB" id="151490at2759"/>
<dbReference type="Proteomes" id="UP000076798">
    <property type="component" value="Unassembled WGS sequence"/>
</dbReference>
<dbReference type="CDD" id="cd07903">
    <property type="entry name" value="Adenylation_DNA_ligase_IV"/>
    <property type="match status" value="1"/>
</dbReference>
<feature type="compositionally biased region" description="Acidic residues" evidence="17">
    <location>
        <begin position="771"/>
        <end position="780"/>
    </location>
</feature>
<dbReference type="InterPro" id="IPR000977">
    <property type="entry name" value="DNA_ligase_ATP-dep"/>
</dbReference>
<feature type="region of interest" description="Disordered" evidence="17">
    <location>
        <begin position="770"/>
        <end position="849"/>
    </location>
</feature>
<protein>
    <recommendedName>
        <fullName evidence="15">DNA ligase</fullName>
        <ecNumber evidence="15">6.5.1.1</ecNumber>
    </recommendedName>
</protein>
<gene>
    <name evidence="20" type="ORF">SISSUDRAFT_978691</name>
</gene>
<evidence type="ECO:0000313" key="21">
    <source>
        <dbReference type="Proteomes" id="UP000076798"/>
    </source>
</evidence>
<sequence>MSLSLVPKDIDEPEAPPEDEIYNPPPPNHGPSPAFKHLTRLFERLQGERRLDKRSKMLELWFKNYREGVGNNFYDVLRLLLPQKDRERAVYQVKEKNLAKLFIRAIPLGPSDPDAQRLMHWKKPAEDDKVAGDFPTVLFEVLSKRSSVMETTLTIAEVNAALDELAEAAGKMDKQMSSIQLFYNRCTPTDQRWIIRIILKDLLISVKDTTVFAVFHPDAQALFNTCSDLKKVAFDLWDINHTLHPDEKNVQLFKSFAPMLCKRPLHDIEDSVKKMGGIDFFIEEKLDGERIQLHKRGNEYFYCSRKGKDYTYLYGKHVGEGGLTPFIHGKAFHPDAESLILDGEMLVFDPDTESYLPFGNLKGAAMDKSKTVHKPRPCFKVFDILMINGKSLIDRSTVSRKENLRHTVIEVKGHLEYASEWIGKTSKDVRERMEEVMNARGEGLVIKHMKARYILNGRNEDWIKVKPEYLDNMGETVDVLVTGGNYGSGKRGGGVSTLVCAVRDDSVEGEEPKYRTFVRIGSGLTFADYVEIRSRPWKPYDKNRPPPWLLSAPKGLEDKPDVYLEPQDSFILKVKAAQITPTDQYHMGLTMRFPRALIIRDDLTIADCATASDIFESLRSEKKRKIDEASGTTSKRRKLGPKFKVLIADFPEDIDSQESKSSLFSGMKFYILLEGKPTPNTVATQRKHDLQRLIVSHGGDFTAGYKHDPSILILYGGETKPAPVSMIIRAGERDIIRTRWISDCVKRQTILPLKEKYLFFATESRRRDPAFDELDPEDTDTVLYRMPSEGPQLFKKEETEDVPLSSWNSERDAGQGAASSGERTVDSETDPDSDFHETEDDADPDRALFGGDEAATSIVLFQVAGEVKEETPELSKPAIDESQSVAFGETKDAAEYDQENIFRHLCFYLDTAENAVLNQLKPNKKTNATDTFSSLGGLTDKILSNGGTIVKLDDPKLTHVIFDPEETGRRLEIRRRVCKGIERYLIVSDWVDACIEDGTLVDERSE</sequence>
<dbReference type="Gene3D" id="3.30.470.30">
    <property type="entry name" value="DNA ligase/mRNA capping enzyme"/>
    <property type="match status" value="1"/>
</dbReference>
<organism evidence="20 21">
    <name type="scientific">Sistotremastrum suecicum HHB10207 ss-3</name>
    <dbReference type="NCBI Taxonomy" id="1314776"/>
    <lineage>
        <taxon>Eukaryota</taxon>
        <taxon>Fungi</taxon>
        <taxon>Dikarya</taxon>
        <taxon>Basidiomycota</taxon>
        <taxon>Agaricomycotina</taxon>
        <taxon>Agaricomycetes</taxon>
        <taxon>Sistotremastrales</taxon>
        <taxon>Sistotremastraceae</taxon>
        <taxon>Sistotremastrum</taxon>
    </lineage>
</organism>
<dbReference type="GO" id="GO:0006303">
    <property type="term" value="P:double-strand break repair via nonhomologous end joining"/>
    <property type="evidence" value="ECO:0007669"/>
    <property type="project" value="TreeGrafter"/>
</dbReference>
<dbReference type="EC" id="6.5.1.1" evidence="15"/>
<evidence type="ECO:0000256" key="14">
    <source>
        <dbReference type="ARBA" id="ARBA00034003"/>
    </source>
</evidence>
<dbReference type="InterPro" id="IPR044125">
    <property type="entry name" value="Adenylation_DNA_ligase_IV"/>
</dbReference>
<keyword evidence="12 15" id="KW-0234">DNA repair</keyword>